<dbReference type="Gene3D" id="1.10.10.10">
    <property type="entry name" value="Winged helix-like DNA-binding domain superfamily/Winged helix DNA-binding domain"/>
    <property type="match status" value="1"/>
</dbReference>
<dbReference type="InterPro" id="IPR036388">
    <property type="entry name" value="WH-like_DNA-bd_sf"/>
</dbReference>
<dbReference type="InterPro" id="IPR001789">
    <property type="entry name" value="Sig_transdc_resp-reg_receiver"/>
</dbReference>
<feature type="modified residue" description="4-aspartylphosphate" evidence="8">
    <location>
        <position position="54"/>
    </location>
</feature>
<evidence type="ECO:0000259" key="11">
    <source>
        <dbReference type="PROSITE" id="PS51755"/>
    </source>
</evidence>
<dbReference type="Pfam" id="PF00072">
    <property type="entry name" value="Response_reg"/>
    <property type="match status" value="1"/>
</dbReference>
<evidence type="ECO:0000256" key="1">
    <source>
        <dbReference type="ARBA" id="ARBA00018672"/>
    </source>
</evidence>
<evidence type="ECO:0000256" key="6">
    <source>
        <dbReference type="ARBA" id="ARBA00023163"/>
    </source>
</evidence>
<dbReference type="GO" id="GO:0032993">
    <property type="term" value="C:protein-DNA complex"/>
    <property type="evidence" value="ECO:0007669"/>
    <property type="project" value="TreeGrafter"/>
</dbReference>
<feature type="domain" description="Response regulatory" evidence="10">
    <location>
        <begin position="3"/>
        <end position="118"/>
    </location>
</feature>
<evidence type="ECO:0000256" key="4">
    <source>
        <dbReference type="ARBA" id="ARBA00023015"/>
    </source>
</evidence>
<keyword evidence="6" id="KW-0804">Transcription</keyword>
<evidence type="ECO:0000256" key="3">
    <source>
        <dbReference type="ARBA" id="ARBA00023012"/>
    </source>
</evidence>
<dbReference type="InterPro" id="IPR011006">
    <property type="entry name" value="CheY-like_superfamily"/>
</dbReference>
<evidence type="ECO:0000256" key="2">
    <source>
        <dbReference type="ARBA" id="ARBA00022553"/>
    </source>
</evidence>
<dbReference type="CDD" id="cd17574">
    <property type="entry name" value="REC_OmpR"/>
    <property type="match status" value="1"/>
</dbReference>
<dbReference type="SMART" id="SM00862">
    <property type="entry name" value="Trans_reg_C"/>
    <property type="match status" value="1"/>
</dbReference>
<evidence type="ECO:0000256" key="5">
    <source>
        <dbReference type="ARBA" id="ARBA00023125"/>
    </source>
</evidence>
<feature type="domain" description="OmpR/PhoB-type" evidence="11">
    <location>
        <begin position="127"/>
        <end position="223"/>
    </location>
</feature>
<dbReference type="SUPFAM" id="SSF52172">
    <property type="entry name" value="CheY-like"/>
    <property type="match status" value="1"/>
</dbReference>
<keyword evidence="5 9" id="KW-0238">DNA-binding</keyword>
<accession>A0A1K1PRL4</accession>
<dbReference type="GO" id="GO:0000156">
    <property type="term" value="F:phosphorelay response regulator activity"/>
    <property type="evidence" value="ECO:0007669"/>
    <property type="project" value="TreeGrafter"/>
</dbReference>
<evidence type="ECO:0000259" key="10">
    <source>
        <dbReference type="PROSITE" id="PS50110"/>
    </source>
</evidence>
<dbReference type="SMART" id="SM00448">
    <property type="entry name" value="REC"/>
    <property type="match status" value="1"/>
</dbReference>
<protein>
    <recommendedName>
        <fullName evidence="1">Stage 0 sporulation protein A homolog</fullName>
    </recommendedName>
</protein>
<dbReference type="GO" id="GO:0006355">
    <property type="term" value="P:regulation of DNA-templated transcription"/>
    <property type="evidence" value="ECO:0007669"/>
    <property type="project" value="InterPro"/>
</dbReference>
<keyword evidence="2 8" id="KW-0597">Phosphoprotein</keyword>
<evidence type="ECO:0000313" key="13">
    <source>
        <dbReference type="Proteomes" id="UP000183461"/>
    </source>
</evidence>
<dbReference type="Pfam" id="PF00486">
    <property type="entry name" value="Trans_reg_C"/>
    <property type="match status" value="1"/>
</dbReference>
<gene>
    <name evidence="12" type="ORF">SAMN02910280_0087</name>
</gene>
<dbReference type="Proteomes" id="UP000183461">
    <property type="component" value="Unassembled WGS sequence"/>
</dbReference>
<dbReference type="PANTHER" id="PTHR48111:SF1">
    <property type="entry name" value="TWO-COMPONENT RESPONSE REGULATOR ORR33"/>
    <property type="match status" value="1"/>
</dbReference>
<dbReference type="GO" id="GO:0000976">
    <property type="term" value="F:transcription cis-regulatory region binding"/>
    <property type="evidence" value="ECO:0007669"/>
    <property type="project" value="TreeGrafter"/>
</dbReference>
<dbReference type="RefSeq" id="WP_072301153.1">
    <property type="nucleotide sequence ID" value="NZ_FPIP01000010.1"/>
</dbReference>
<dbReference type="PROSITE" id="PS51755">
    <property type="entry name" value="OMPR_PHOB"/>
    <property type="match status" value="1"/>
</dbReference>
<dbReference type="InterPro" id="IPR039420">
    <property type="entry name" value="WalR-like"/>
</dbReference>
<sequence>MDKILLVEDDLDICEVIRNYFENKGTSVTVVNSGGEAFDIIRSGLEGYALVLLDIMLPETDGFTLCRQLRMRSDIPVIFITARGREEDILSGYDLGCDDYIVKPFLLSVLYSKCEALVRRAVSSDIKHTLTCGKISLDTRTLRCFADGAEIELPPKEFAILRYLLEHESWVVTRDTLLDKVWGYDYFGSDRVVDNHIKKLRKALGAAGAQIKTLVGRGYKLTKE</sequence>
<evidence type="ECO:0000313" key="12">
    <source>
        <dbReference type="EMBL" id="SFW50303.1"/>
    </source>
</evidence>
<name>A0A1K1PRL4_RUMFL</name>
<dbReference type="PANTHER" id="PTHR48111">
    <property type="entry name" value="REGULATOR OF RPOS"/>
    <property type="match status" value="1"/>
</dbReference>
<dbReference type="PROSITE" id="PS50110">
    <property type="entry name" value="RESPONSE_REGULATORY"/>
    <property type="match status" value="1"/>
</dbReference>
<reference evidence="12 13" key="1">
    <citation type="submission" date="2016-11" db="EMBL/GenBank/DDBJ databases">
        <authorList>
            <person name="Jaros S."/>
            <person name="Januszkiewicz K."/>
            <person name="Wedrychowicz H."/>
        </authorList>
    </citation>
    <scope>NUCLEOTIDE SEQUENCE [LARGE SCALE GENOMIC DNA]</scope>
    <source>
        <strain evidence="12 13">YL228</strain>
    </source>
</reference>
<dbReference type="InterPro" id="IPR001867">
    <property type="entry name" value="OmpR/PhoB-type_DNA-bd"/>
</dbReference>
<dbReference type="GO" id="GO:0005829">
    <property type="term" value="C:cytosol"/>
    <property type="evidence" value="ECO:0007669"/>
    <property type="project" value="TreeGrafter"/>
</dbReference>
<evidence type="ECO:0000256" key="8">
    <source>
        <dbReference type="PROSITE-ProRule" id="PRU00169"/>
    </source>
</evidence>
<proteinExistence type="predicted"/>
<organism evidence="12 13">
    <name type="scientific">Ruminococcus flavefaciens</name>
    <dbReference type="NCBI Taxonomy" id="1265"/>
    <lineage>
        <taxon>Bacteria</taxon>
        <taxon>Bacillati</taxon>
        <taxon>Bacillota</taxon>
        <taxon>Clostridia</taxon>
        <taxon>Eubacteriales</taxon>
        <taxon>Oscillospiraceae</taxon>
        <taxon>Ruminococcus</taxon>
    </lineage>
</organism>
<keyword evidence="4" id="KW-0805">Transcription regulation</keyword>
<dbReference type="CDD" id="cd00383">
    <property type="entry name" value="trans_reg_C"/>
    <property type="match status" value="1"/>
</dbReference>
<evidence type="ECO:0000256" key="9">
    <source>
        <dbReference type="PROSITE-ProRule" id="PRU01091"/>
    </source>
</evidence>
<keyword evidence="3" id="KW-0902">Two-component regulatory system</keyword>
<evidence type="ECO:0000256" key="7">
    <source>
        <dbReference type="ARBA" id="ARBA00024867"/>
    </source>
</evidence>
<comment type="function">
    <text evidence="7">May play the central regulatory role in sporulation. It may be an element of the effector pathway responsible for the activation of sporulation genes in response to nutritional stress. Spo0A may act in concert with spo0H (a sigma factor) to control the expression of some genes that are critical to the sporulation process.</text>
</comment>
<feature type="DNA-binding region" description="OmpR/PhoB-type" evidence="9">
    <location>
        <begin position="127"/>
        <end position="223"/>
    </location>
</feature>
<dbReference type="Gene3D" id="3.40.50.2300">
    <property type="match status" value="1"/>
</dbReference>
<dbReference type="AlphaFoldDB" id="A0A1K1PRL4"/>
<dbReference type="EMBL" id="FPIP01000010">
    <property type="protein sequence ID" value="SFW50303.1"/>
    <property type="molecule type" value="Genomic_DNA"/>
</dbReference>